<proteinExistence type="predicted"/>
<name>A0A3N1VQH1_9BACT</name>
<dbReference type="InterPro" id="IPR024370">
    <property type="entry name" value="PBP_domain"/>
</dbReference>
<dbReference type="PANTHER" id="PTHR37945">
    <property type="entry name" value="EXTRACELLULAR TUNGSTATE BINDING PROTEIN"/>
    <property type="match status" value="1"/>
</dbReference>
<dbReference type="InterPro" id="IPR052738">
    <property type="entry name" value="ABC-Tungstate_binding"/>
</dbReference>
<feature type="domain" description="PBP" evidence="1">
    <location>
        <begin position="28"/>
        <end position="255"/>
    </location>
</feature>
<dbReference type="PANTHER" id="PTHR37945:SF1">
    <property type="entry name" value="EXTRACELLULAR TUNGSTATE BINDING PROTEIN"/>
    <property type="match status" value="1"/>
</dbReference>
<evidence type="ECO:0000313" key="2">
    <source>
        <dbReference type="EMBL" id="ROR03318.1"/>
    </source>
</evidence>
<dbReference type="AlphaFoldDB" id="A0A3N1VQH1"/>
<dbReference type="Pfam" id="PF12849">
    <property type="entry name" value="PBP_like_2"/>
    <property type="match status" value="1"/>
</dbReference>
<gene>
    <name evidence="2" type="ORF">EDC27_0585</name>
</gene>
<reference evidence="2 3" key="1">
    <citation type="submission" date="2018-11" db="EMBL/GenBank/DDBJ databases">
        <title>Genomic Encyclopedia of Type Strains, Phase IV (KMG-IV): sequencing the most valuable type-strain genomes for metagenomic binning, comparative biology and taxonomic classification.</title>
        <authorList>
            <person name="Goeker M."/>
        </authorList>
    </citation>
    <scope>NUCLEOTIDE SEQUENCE [LARGE SCALE GENOMIC DNA]</scope>
    <source>
        <strain evidence="2 3">DSM 22027</strain>
    </source>
</reference>
<dbReference type="Proteomes" id="UP000276223">
    <property type="component" value="Unassembled WGS sequence"/>
</dbReference>
<accession>A0A3N1VQH1</accession>
<organism evidence="2 3">
    <name type="scientific">Desulfosoma caldarium</name>
    <dbReference type="NCBI Taxonomy" id="610254"/>
    <lineage>
        <taxon>Bacteria</taxon>
        <taxon>Pseudomonadati</taxon>
        <taxon>Thermodesulfobacteriota</taxon>
        <taxon>Syntrophobacteria</taxon>
        <taxon>Syntrophobacterales</taxon>
        <taxon>Syntrophobacteraceae</taxon>
        <taxon>Desulfosoma</taxon>
    </lineage>
</organism>
<dbReference type="EMBL" id="RJVA01000009">
    <property type="protein sequence ID" value="ROR03318.1"/>
    <property type="molecule type" value="Genomic_DNA"/>
</dbReference>
<evidence type="ECO:0000313" key="3">
    <source>
        <dbReference type="Proteomes" id="UP000276223"/>
    </source>
</evidence>
<dbReference type="Gene3D" id="3.40.190.10">
    <property type="entry name" value="Periplasmic binding protein-like II"/>
    <property type="match status" value="2"/>
</dbReference>
<comment type="caution">
    <text evidence="2">The sequence shown here is derived from an EMBL/GenBank/DDBJ whole genome shotgun (WGS) entry which is preliminary data.</text>
</comment>
<dbReference type="SUPFAM" id="SSF53850">
    <property type="entry name" value="Periplasmic binding protein-like II"/>
    <property type="match status" value="1"/>
</dbReference>
<protein>
    <submittedName>
        <fullName evidence="2">Tungstate transport system substrate-binding protein</fullName>
    </submittedName>
</protein>
<dbReference type="RefSeq" id="WP_211334750.1">
    <property type="nucleotide sequence ID" value="NZ_RJVA01000009.1"/>
</dbReference>
<keyword evidence="3" id="KW-1185">Reference proteome</keyword>
<evidence type="ECO:0000259" key="1">
    <source>
        <dbReference type="Pfam" id="PF12849"/>
    </source>
</evidence>
<sequence length="279" mass="29944">MIGSLRIGILAVVLALSGVGPGGTADKDVLLMATTTSTDATGFLDALAPKVRKTLGIDLRWVATGTGKALELGKRCDVDMVLVHAPRAEKDFVKAGYGIDRRRLMYNDFVLVGPPGDPAFVKGTNIQEALRRLVGAKAGFVSRGDDSGTHMKERELWQAAGIDNFGSLPGYVETGQGMMATLDVAVQRRAYTLTDRATLAKFLDNPQRAASLAILVEGSTELLNRYSIITVNPEKCPKVKTSAAKRFTDWMTAPEGQASIESFRVSGKPIFFPDAEGPQ</sequence>